<dbReference type="EMBL" id="RCVZ01000001">
    <property type="protein sequence ID" value="RLQ97909.1"/>
    <property type="molecule type" value="Genomic_DNA"/>
</dbReference>
<keyword evidence="2" id="KW-0132">Cell division</keyword>
<dbReference type="CDD" id="cd24004">
    <property type="entry name" value="ASKHA_NBD_PilM-like"/>
    <property type="match status" value="1"/>
</dbReference>
<proteinExistence type="predicted"/>
<organism evidence="2 3">
    <name type="scientific">Falsibacillus albus</name>
    <dbReference type="NCBI Taxonomy" id="2478915"/>
    <lineage>
        <taxon>Bacteria</taxon>
        <taxon>Bacillati</taxon>
        <taxon>Bacillota</taxon>
        <taxon>Bacilli</taxon>
        <taxon>Bacillales</taxon>
        <taxon>Bacillaceae</taxon>
        <taxon>Falsibacillus</taxon>
    </lineage>
</organism>
<keyword evidence="3" id="KW-1185">Reference proteome</keyword>
<evidence type="ECO:0000313" key="3">
    <source>
        <dbReference type="Proteomes" id="UP000276770"/>
    </source>
</evidence>
<feature type="domain" description="SHS2" evidence="1">
    <location>
        <begin position="7"/>
        <end position="204"/>
    </location>
</feature>
<evidence type="ECO:0000259" key="1">
    <source>
        <dbReference type="SMART" id="SM00842"/>
    </source>
</evidence>
<comment type="caution">
    <text evidence="2">The sequence shown here is derived from an EMBL/GenBank/DDBJ whole genome shotgun (WGS) entry which is preliminary data.</text>
</comment>
<dbReference type="InterPro" id="IPR050696">
    <property type="entry name" value="FtsA/MreB"/>
</dbReference>
<dbReference type="RefSeq" id="WP_121678601.1">
    <property type="nucleotide sequence ID" value="NZ_RCVZ01000001.1"/>
</dbReference>
<dbReference type="Gene3D" id="3.30.420.40">
    <property type="match status" value="2"/>
</dbReference>
<sequence length="716" mass="78973">MLKNNKVFALDIGTRSVVGIILEEKDQVYHVTDLLVREHKERAMLDGQIHDVLAVSRVIQEIKAELEQTHGPLEKVCVAAAGRALKTEMATAKLTIKGKPMIKKQDILHLELTAVQQAQAFAAEKNDNEKSYYYYCVGYSVLYYRLDGEEIGSLIDQQGDEVSVEIIATFLPRVVVESLISALNRAGLEMEALTLEPIAAINVLIPPSMRRLNVALVDIGAGTSDIALTNMGTVVAYGMVPVAGDEITEALSDQLLLDFPLAEKAKRELSKNETIQVKDILGFESTLVKKEVVQKISYSIDKLAQAISNEIRSLNNGQPPKAVMLVGGGSLTPELPERLAHILELPANRVAIRGSDAIQGLTIESGISSGPEYVTPVGIAIAAKKSPVQYITVQVNDRPVRLFEVKKLTVGDCLLASGQKISKLYGKPGMAIMINFNGQTVTIPGQHGKEPTILKNGAICELSTEVHHGDTINTENGKDGDPAKVKIIDFIDQIPTKSISINGEEHTLEMSIFKNGYKADLQEYLADKDTIEMTFPQSIEDILKVLPMPVNLKPFRIKINRKDTFLPSFSGKVLINGNDGRLQDRINEHDSIELIPASNPSVKNIAALKQWQLSYSIEITFNGQKLKLEKPAAIISRQGTPLSSDDTLEYGDEIEVEIKTREPFIFQDLFRHVEIEMPKKACGNFKLLKNNEITTFYEEINSGDALEIVWPMAETK</sequence>
<reference evidence="2 3" key="1">
    <citation type="submission" date="2018-10" db="EMBL/GenBank/DDBJ databases">
        <title>Falsibacillus sp. genome draft.</title>
        <authorList>
            <person name="Shi S."/>
        </authorList>
    </citation>
    <scope>NUCLEOTIDE SEQUENCE [LARGE SCALE GENOMIC DNA]</scope>
    <source>
        <strain evidence="2 3">GY 10110</strain>
    </source>
</reference>
<dbReference type="AlphaFoldDB" id="A0A3L7K6H8"/>
<accession>A0A3L7K6H8</accession>
<protein>
    <submittedName>
        <fullName evidence="2">Cell division protein FtsA</fullName>
    </submittedName>
</protein>
<dbReference type="OrthoDB" id="9768127at2"/>
<dbReference type="SUPFAM" id="SSF53067">
    <property type="entry name" value="Actin-like ATPase domain"/>
    <property type="match status" value="2"/>
</dbReference>
<dbReference type="PANTHER" id="PTHR32432">
    <property type="entry name" value="CELL DIVISION PROTEIN FTSA-RELATED"/>
    <property type="match status" value="1"/>
</dbReference>
<gene>
    <name evidence="2" type="ORF">D9X91_00510</name>
</gene>
<evidence type="ECO:0000313" key="2">
    <source>
        <dbReference type="EMBL" id="RLQ97909.1"/>
    </source>
</evidence>
<dbReference type="PANTHER" id="PTHR32432:SF3">
    <property type="entry name" value="ETHANOLAMINE UTILIZATION PROTEIN EUTJ"/>
    <property type="match status" value="1"/>
</dbReference>
<keyword evidence="2" id="KW-0131">Cell cycle</keyword>
<dbReference type="GO" id="GO:0051301">
    <property type="term" value="P:cell division"/>
    <property type="evidence" value="ECO:0007669"/>
    <property type="project" value="UniProtKB-KW"/>
</dbReference>
<dbReference type="InterPro" id="IPR003494">
    <property type="entry name" value="SHS2_FtsA"/>
</dbReference>
<dbReference type="Proteomes" id="UP000276770">
    <property type="component" value="Unassembled WGS sequence"/>
</dbReference>
<dbReference type="InterPro" id="IPR043129">
    <property type="entry name" value="ATPase_NBD"/>
</dbReference>
<dbReference type="SMART" id="SM00842">
    <property type="entry name" value="FtsA"/>
    <property type="match status" value="1"/>
</dbReference>
<name>A0A3L7K6H8_9BACI</name>
<dbReference type="Pfam" id="PF14450">
    <property type="entry name" value="FtsA"/>
    <property type="match status" value="1"/>
</dbReference>